<reference evidence="2 3" key="1">
    <citation type="submission" date="2019-05" db="EMBL/GenBank/DDBJ databases">
        <title>Mikania micrantha, genome provides insights into the molecular mechanism of rapid growth.</title>
        <authorList>
            <person name="Liu B."/>
        </authorList>
    </citation>
    <scope>NUCLEOTIDE SEQUENCE [LARGE SCALE GENOMIC DNA]</scope>
    <source>
        <strain evidence="2">NLD-2019</strain>
        <tissue evidence="2">Leaf</tissue>
    </source>
</reference>
<comment type="caution">
    <text evidence="2">The sequence shown here is derived from an EMBL/GenBank/DDBJ whole genome shotgun (WGS) entry which is preliminary data.</text>
</comment>
<feature type="compositionally biased region" description="Basic and acidic residues" evidence="1">
    <location>
        <begin position="1"/>
        <end position="24"/>
    </location>
</feature>
<dbReference type="OrthoDB" id="1936969at2759"/>
<keyword evidence="3" id="KW-1185">Reference proteome</keyword>
<sequence length="136" mass="15345">MRRSDGQLDHHQLPIHTASDHHQIDGVTDVLPPTPTPLVSPNLRLSARHRLAFDRHFQPQRHILLLLSLGQAPAPPRLEKLEMENESLPVVMPGDRIARFIALPCPCEPPRQEKVVVEQVHNTPKPPHVHVDVTLC</sequence>
<protein>
    <submittedName>
        <fullName evidence="2">Uncharacterized protein</fullName>
    </submittedName>
</protein>
<feature type="region of interest" description="Disordered" evidence="1">
    <location>
        <begin position="1"/>
        <end position="35"/>
    </location>
</feature>
<dbReference type="PANTHER" id="PTHR34291:SF14">
    <property type="entry name" value="HYDROXYPROLINE-RICH GLYCOPROTEIN FAMILY PROTEIN"/>
    <property type="match status" value="1"/>
</dbReference>
<dbReference type="Proteomes" id="UP000326396">
    <property type="component" value="Linkage Group LG19"/>
</dbReference>
<organism evidence="2 3">
    <name type="scientific">Mikania micrantha</name>
    <name type="common">bitter vine</name>
    <dbReference type="NCBI Taxonomy" id="192012"/>
    <lineage>
        <taxon>Eukaryota</taxon>
        <taxon>Viridiplantae</taxon>
        <taxon>Streptophyta</taxon>
        <taxon>Embryophyta</taxon>
        <taxon>Tracheophyta</taxon>
        <taxon>Spermatophyta</taxon>
        <taxon>Magnoliopsida</taxon>
        <taxon>eudicotyledons</taxon>
        <taxon>Gunneridae</taxon>
        <taxon>Pentapetalae</taxon>
        <taxon>asterids</taxon>
        <taxon>campanulids</taxon>
        <taxon>Asterales</taxon>
        <taxon>Asteraceae</taxon>
        <taxon>Asteroideae</taxon>
        <taxon>Heliantheae alliance</taxon>
        <taxon>Eupatorieae</taxon>
        <taxon>Mikania</taxon>
    </lineage>
</organism>
<gene>
    <name evidence="2" type="ORF">E3N88_20401</name>
</gene>
<evidence type="ECO:0000256" key="1">
    <source>
        <dbReference type="SAM" id="MobiDB-lite"/>
    </source>
</evidence>
<proteinExistence type="predicted"/>
<evidence type="ECO:0000313" key="3">
    <source>
        <dbReference type="Proteomes" id="UP000326396"/>
    </source>
</evidence>
<dbReference type="PANTHER" id="PTHR34291">
    <property type="entry name" value="HYDROXYPROLINE-RICH GLYCOPROTEIN FAMILY PROTEIN"/>
    <property type="match status" value="1"/>
</dbReference>
<accession>A0A5N6NJN7</accession>
<dbReference type="InterPro" id="IPR037699">
    <property type="entry name" value="At5g65660-like"/>
</dbReference>
<name>A0A5N6NJN7_9ASTR</name>
<dbReference type="EMBL" id="SZYD01000011">
    <property type="protein sequence ID" value="KAD4888328.1"/>
    <property type="molecule type" value="Genomic_DNA"/>
</dbReference>
<dbReference type="AlphaFoldDB" id="A0A5N6NJN7"/>
<evidence type="ECO:0000313" key="2">
    <source>
        <dbReference type="EMBL" id="KAD4888328.1"/>
    </source>
</evidence>